<dbReference type="PANTHER" id="PTHR18884">
    <property type="entry name" value="SEPTIN"/>
    <property type="match status" value="1"/>
</dbReference>
<dbReference type="InterPro" id="IPR027417">
    <property type="entry name" value="P-loop_NTPase"/>
</dbReference>
<feature type="compositionally biased region" description="Gly residues" evidence="2">
    <location>
        <begin position="583"/>
        <end position="596"/>
    </location>
</feature>
<keyword evidence="5" id="KW-1185">Reference proteome</keyword>
<feature type="compositionally biased region" description="Basic and acidic residues" evidence="2">
    <location>
        <begin position="66"/>
        <end position="82"/>
    </location>
</feature>
<feature type="compositionally biased region" description="Acidic residues" evidence="2">
    <location>
        <begin position="409"/>
        <end position="444"/>
    </location>
</feature>
<evidence type="ECO:0000313" key="5">
    <source>
        <dbReference type="Proteomes" id="UP000018001"/>
    </source>
</evidence>
<keyword evidence="1" id="KW-0342">GTP-binding</keyword>
<dbReference type="HOGENOM" id="CLU_021805_1_0_1"/>
<dbReference type="OrthoDB" id="5337438at2759"/>
<sequence length="596" mass="66220">MATATSGPRSPGLSPPPEVLPSITENAKDINGKENRKSSLNFLRRSKSTEPLGDRKASGGKMSKKMLKEQAREEERRQREAAMTRAAPRLPDLSPTPQLETFGGKDKSEDESTASNRVDSRTSSLRQAGPVPPLPSSQGRESYDPYARAESMTHRGRYSYASSAVSSVNSPRRLRRRKDPTPYNILVIGARNSGKTSFLEFLRTSLALPPNKHPTRAPEEVEPPKFKSPGFTYHYLETEIDAERVGLTLWDSQGIEKNMVDLQLREITHFIESKFEETFAEEMKVIRSPGVRDTHIHCVFLILDPSRLDQNITAAKRAANGRNGKLAGYSGVVGALDEDLDIQVLRTMLGKTTVVPVISKADTVTTAHMAYLKKAVWDSLKMANIDPLEVLALEEQDDYSSSASVDRFDENEEDEESQEKEETEAIAEAATEAEAEAGAEEEATGDQTAESETRPENDDVPSPDSPSRHSQKSQKSQRSHRSQRSFSSNAETPSIPLSILSPDPHSMDPADGPVGRQFPWGFADPYNPEHCDFVKLKDAVFTEWRSELREASREIWYEGWRTNRLNRKSMNGAPAPMRNGYSGRQGPGYRGGIASR</sequence>
<feature type="compositionally biased region" description="Low complexity" evidence="2">
    <location>
        <begin position="158"/>
        <end position="168"/>
    </location>
</feature>
<protein>
    <submittedName>
        <fullName evidence="4">Cell division protein Sep4a</fullName>
    </submittedName>
</protein>
<feature type="compositionally biased region" description="Low complexity" evidence="2">
    <location>
        <begin position="484"/>
        <end position="502"/>
    </location>
</feature>
<dbReference type="GO" id="GO:0051301">
    <property type="term" value="P:cell division"/>
    <property type="evidence" value="ECO:0007669"/>
    <property type="project" value="UniProtKB-KW"/>
</dbReference>
<dbReference type="Proteomes" id="UP000018001">
    <property type="component" value="Unassembled WGS sequence"/>
</dbReference>
<feature type="domain" description="Septin-type G" evidence="3">
    <location>
        <begin position="179"/>
        <end position="567"/>
    </location>
</feature>
<dbReference type="InParanoid" id="V5FUM4"/>
<feature type="region of interest" description="Disordered" evidence="2">
    <location>
        <begin position="566"/>
        <end position="596"/>
    </location>
</feature>
<name>V5FUM4_BYSSN</name>
<dbReference type="Pfam" id="PF00735">
    <property type="entry name" value="Septin"/>
    <property type="match status" value="3"/>
</dbReference>
<reference evidence="5" key="1">
    <citation type="journal article" date="2014" name="Genome Announc.">
        <title>Draft genome sequence of the formaldehyde-resistant fungus Byssochlamys spectabilis No. 5 (anamorph Paecilomyces variotii No. 5) (NBRC109023).</title>
        <authorList>
            <person name="Oka T."/>
            <person name="Ekino K."/>
            <person name="Fukuda K."/>
            <person name="Nomura Y."/>
        </authorList>
    </citation>
    <scope>NUCLEOTIDE SEQUENCE [LARGE SCALE GENOMIC DNA]</scope>
    <source>
        <strain evidence="5">No. 5 / NBRC 109023</strain>
    </source>
</reference>
<proteinExistence type="inferred from homology"/>
<comment type="caution">
    <text evidence="4">The sequence shown here is derived from an EMBL/GenBank/DDBJ whole genome shotgun (WGS) entry which is preliminary data.</text>
</comment>
<comment type="similarity">
    <text evidence="1">Belongs to the TRAFAC class TrmE-Era-EngA-EngB-Septin-like GTPase superfamily. Septin GTPase family.</text>
</comment>
<dbReference type="SUPFAM" id="SSF52540">
    <property type="entry name" value="P-loop containing nucleoside triphosphate hydrolases"/>
    <property type="match status" value="1"/>
</dbReference>
<evidence type="ECO:0000256" key="1">
    <source>
        <dbReference type="RuleBase" id="RU004560"/>
    </source>
</evidence>
<dbReference type="EMBL" id="BAUL01000021">
    <property type="protein sequence ID" value="GAD92312.1"/>
    <property type="molecule type" value="Genomic_DNA"/>
</dbReference>
<organism evidence="4 5">
    <name type="scientific">Byssochlamys spectabilis (strain No. 5 / NBRC 109023)</name>
    <name type="common">Paecilomyces variotii</name>
    <dbReference type="NCBI Taxonomy" id="1356009"/>
    <lineage>
        <taxon>Eukaryota</taxon>
        <taxon>Fungi</taxon>
        <taxon>Dikarya</taxon>
        <taxon>Ascomycota</taxon>
        <taxon>Pezizomycotina</taxon>
        <taxon>Eurotiomycetes</taxon>
        <taxon>Eurotiomycetidae</taxon>
        <taxon>Eurotiales</taxon>
        <taxon>Thermoascaceae</taxon>
        <taxon>Paecilomyces</taxon>
    </lineage>
</organism>
<keyword evidence="4" id="KW-0131">Cell cycle</keyword>
<dbReference type="PROSITE" id="PS51719">
    <property type="entry name" value="G_SEPTIN"/>
    <property type="match status" value="1"/>
</dbReference>
<feature type="compositionally biased region" description="Polar residues" evidence="2">
    <location>
        <begin position="113"/>
        <end position="126"/>
    </location>
</feature>
<feature type="region of interest" description="Disordered" evidence="2">
    <location>
        <begin position="396"/>
        <end position="516"/>
    </location>
</feature>
<evidence type="ECO:0000259" key="3">
    <source>
        <dbReference type="PROSITE" id="PS51719"/>
    </source>
</evidence>
<evidence type="ECO:0000256" key="2">
    <source>
        <dbReference type="SAM" id="MobiDB-lite"/>
    </source>
</evidence>
<dbReference type="Gene3D" id="3.40.50.300">
    <property type="entry name" value="P-loop containing nucleotide triphosphate hydrolases"/>
    <property type="match status" value="1"/>
</dbReference>
<dbReference type="GO" id="GO:0005525">
    <property type="term" value="F:GTP binding"/>
    <property type="evidence" value="ECO:0007669"/>
    <property type="project" value="UniProtKB-KW"/>
</dbReference>
<dbReference type="eggNOG" id="KOG2655">
    <property type="taxonomic scope" value="Eukaryota"/>
</dbReference>
<gene>
    <name evidence="4" type="ORF">PVAR5_0902</name>
</gene>
<accession>V5FUM4</accession>
<feature type="compositionally biased region" description="Basic residues" evidence="2">
    <location>
        <begin position="469"/>
        <end position="483"/>
    </location>
</feature>
<feature type="region of interest" description="Disordered" evidence="2">
    <location>
        <begin position="1"/>
        <end position="177"/>
    </location>
</feature>
<feature type="compositionally biased region" description="Low complexity" evidence="2">
    <location>
        <begin position="1"/>
        <end position="12"/>
    </location>
</feature>
<feature type="compositionally biased region" description="Basic and acidic residues" evidence="2">
    <location>
        <begin position="26"/>
        <end position="37"/>
    </location>
</feature>
<dbReference type="AlphaFoldDB" id="V5FUM4"/>
<evidence type="ECO:0000313" key="4">
    <source>
        <dbReference type="EMBL" id="GAD92312.1"/>
    </source>
</evidence>
<keyword evidence="1" id="KW-0547">Nucleotide-binding</keyword>
<dbReference type="InterPro" id="IPR030379">
    <property type="entry name" value="G_SEPTIN_dom"/>
</dbReference>
<keyword evidence="4" id="KW-0132">Cell division</keyword>